<feature type="domain" description="PI-PLC Y-box" evidence="14">
    <location>
        <begin position="902"/>
        <end position="988"/>
    </location>
</feature>
<evidence type="ECO:0000256" key="9">
    <source>
        <dbReference type="ARBA" id="ARBA00023136"/>
    </source>
</evidence>
<feature type="region of interest" description="Disordered" evidence="12">
    <location>
        <begin position="243"/>
        <end position="273"/>
    </location>
</feature>
<keyword evidence="6 11" id="KW-0378">Hydrolase</keyword>
<protein>
    <recommendedName>
        <fullName evidence="4 11">Phosphoinositide phospholipase C</fullName>
        <ecNumber evidence="4 11">3.1.4.11</ecNumber>
    </recommendedName>
</protein>
<evidence type="ECO:0000256" key="5">
    <source>
        <dbReference type="ARBA" id="ARBA00022475"/>
    </source>
</evidence>
<dbReference type="Pfam" id="PF00168">
    <property type="entry name" value="C2"/>
    <property type="match status" value="2"/>
</dbReference>
<evidence type="ECO:0000259" key="14">
    <source>
        <dbReference type="PROSITE" id="PS50008"/>
    </source>
</evidence>
<dbReference type="AlphaFoldDB" id="A0A4D6MIW6"/>
<dbReference type="InterPro" id="IPR000008">
    <property type="entry name" value="C2_dom"/>
</dbReference>
<dbReference type="GO" id="GO:0006950">
    <property type="term" value="P:response to stress"/>
    <property type="evidence" value="ECO:0007669"/>
    <property type="project" value="UniProtKB-ARBA"/>
</dbReference>
<comment type="subcellular location">
    <subcellularLocation>
        <location evidence="3">Cell membrane</location>
        <topology evidence="3">Peripheral membrane protein</topology>
    </subcellularLocation>
</comment>
<dbReference type="FunFam" id="2.60.40.150:FF:000060">
    <property type="entry name" value="Phosphoinositide phospholipase C"/>
    <property type="match status" value="2"/>
</dbReference>
<dbReference type="GO" id="GO:0004435">
    <property type="term" value="F:phosphatidylinositol-4,5-bisphosphate phospholipase C activity"/>
    <property type="evidence" value="ECO:0007669"/>
    <property type="project" value="UniProtKB-EC"/>
</dbReference>
<sequence length="1138" mass="129813">MASVTYGYGYKMFKYFNKTYALSEQTPPPDVKDAFSLFAEGADFMSADQLLRFLHEHQLELDYTAEDSNRVIETFMQSRTENAECDSDNNGLTLDEFFRFLFLVDFNDALKSKVHQDMNAPLSHYFIYTGHNSYLTGNQLSSDCSDVPIIKALQLGVRVIELDLWPNSTRDDIDVVHGRTLTAPVSLIQCLKSIKEYAFVKSEYPLIITLEDHLTPPLQAKVAEMVAQVFGDMLYYPETDLLTEFPTPESPNGNDLDEESLNARDKKPDQQGAPEYKRLITIHAGKPKGPVKDHLNVVGGVKRLSLSEQELERASTTYGSDIVRFTQKNIIRVYPKGTRVNSSNYRPHIGWIYGAQMVAFNMQGHGKSLWFMQGMFRSNGGCGYVKKPSFLIEQGPDDEVFDPKKPMPVQKTLTVKVYMGNGWSTDFSKTHFDAFSPPDFYTKVCIVGVPADNMNKKTRIIQDDWFPVWDEEFEFPLCVPELALLWIEVREYDKHEKDDFGGQSCLPISELRSGFRVVPLFDEKGEQLKSVKLLMREQVMSKQTYSVCFCWRRRFKLALAEAPSEIKTLFEEYSENEIMTPSHLKRFLVEVQKQEKATEEEAQAIIDSFRHFHRRGVGLNLESFFKYLFSDDNPPLLPSHGVYHDMTLPLSHYFIYTGHNSYLTGNQLSSDCSDVPIINALKRGVRVIELDIWPNAAKDNIDVLHGRTLTAPVELIRCLRSIKEYAFVASEYPVVITLEDHLTPDLQAKVAEMVANTFGDILFTPNTESVKEFPSPESLKRRIIISTKPPKEYLGAKEKDKGDDSQNEKGKGDDSLRGKGSGDDEAWGKEVPSLKGGTIEDYKDNNVDEEDLNDEEEFDESDKLPHNEAPEYRHLIAIHAGKPKGGLEECLKVDPDKVRRLSLSEQQLEKAAINHGKQIVRFTQRNILRVYPKGTRIDSSNYNPLIGWMHGAQMVAFNMQGHGRSLWLMHGMFRANGGCGYVKKPDFLLENGPDNEVFDPKAKLPVKTTLKVTVYMGEGWYYDFKHTHFDQYSPPDFYTRVGIAGVPSDTVMKKTKAIEDNWLPTWNETFEFPLTVPELALLRIEVHEYDMSEKDDFGGQTCLPIRELRSGIRAIPLNSQKGEKYPSVKLLMRFEFIN</sequence>
<keyword evidence="5" id="KW-1003">Cell membrane</keyword>
<gene>
    <name evidence="15" type="ORF">DEO72_LG7g2629</name>
</gene>
<dbReference type="PANTHER" id="PTHR10336:SF203">
    <property type="entry name" value="PHOSPHOINOSITIDE PHOSPHOLIPASE C"/>
    <property type="match status" value="1"/>
</dbReference>
<dbReference type="InterPro" id="IPR001711">
    <property type="entry name" value="PLipase_C_Pinositol-sp_Y"/>
</dbReference>
<dbReference type="Gene3D" id="2.60.40.150">
    <property type="entry name" value="C2 domain"/>
    <property type="match status" value="2"/>
</dbReference>
<evidence type="ECO:0000256" key="8">
    <source>
        <dbReference type="ARBA" id="ARBA00023098"/>
    </source>
</evidence>
<dbReference type="SMART" id="SM00239">
    <property type="entry name" value="C2"/>
    <property type="match status" value="2"/>
</dbReference>
<dbReference type="PROSITE" id="PS50004">
    <property type="entry name" value="C2"/>
    <property type="match status" value="2"/>
</dbReference>
<dbReference type="InterPro" id="IPR017946">
    <property type="entry name" value="PLC-like_Pdiesterase_TIM-brl"/>
</dbReference>
<evidence type="ECO:0000256" key="7">
    <source>
        <dbReference type="ARBA" id="ARBA00022963"/>
    </source>
</evidence>
<dbReference type="PROSITE" id="PS50008">
    <property type="entry name" value="PIPLC_Y_DOMAIN"/>
    <property type="match status" value="2"/>
</dbReference>
<dbReference type="Proteomes" id="UP000501690">
    <property type="component" value="Linkage Group LG7"/>
</dbReference>
<dbReference type="SUPFAM" id="SSF47473">
    <property type="entry name" value="EF-hand"/>
    <property type="match status" value="2"/>
</dbReference>
<dbReference type="GO" id="GO:0016042">
    <property type="term" value="P:lipid catabolic process"/>
    <property type="evidence" value="ECO:0007669"/>
    <property type="project" value="UniProtKB-KW"/>
</dbReference>
<feature type="region of interest" description="Disordered" evidence="12">
    <location>
        <begin position="792"/>
        <end position="846"/>
    </location>
</feature>
<dbReference type="SMART" id="SM00148">
    <property type="entry name" value="PLCXc"/>
    <property type="match status" value="2"/>
</dbReference>
<dbReference type="SUPFAM" id="SSF49562">
    <property type="entry name" value="C2 domain (Calcium/lipid-binding domain, CaLB)"/>
    <property type="match status" value="2"/>
</dbReference>
<keyword evidence="16" id="KW-1185">Reference proteome</keyword>
<proteinExistence type="predicted"/>
<dbReference type="Gene3D" id="1.10.238.10">
    <property type="entry name" value="EF-hand"/>
    <property type="match status" value="2"/>
</dbReference>
<dbReference type="InterPro" id="IPR011992">
    <property type="entry name" value="EF-hand-dom_pair"/>
</dbReference>
<keyword evidence="7 11" id="KW-0442">Lipid degradation</keyword>
<accession>A0A4D6MIW6</accession>
<evidence type="ECO:0000313" key="15">
    <source>
        <dbReference type="EMBL" id="QCE01333.1"/>
    </source>
</evidence>
<feature type="domain" description="PI-PLC Y-box" evidence="14">
    <location>
        <begin position="305"/>
        <end position="391"/>
    </location>
</feature>
<evidence type="ECO:0000256" key="4">
    <source>
        <dbReference type="ARBA" id="ARBA00012368"/>
    </source>
</evidence>
<dbReference type="GO" id="GO:0051209">
    <property type="term" value="P:release of sequestered calcium ion into cytosol"/>
    <property type="evidence" value="ECO:0007669"/>
    <property type="project" value="TreeGrafter"/>
</dbReference>
<dbReference type="InterPro" id="IPR001192">
    <property type="entry name" value="PI-PLC_fam"/>
</dbReference>
<name>A0A4D6MIW6_VIGUN</name>
<dbReference type="Pfam" id="PF00388">
    <property type="entry name" value="PI-PLC-X"/>
    <property type="match status" value="2"/>
</dbReference>
<dbReference type="SUPFAM" id="SSF51695">
    <property type="entry name" value="PLC-like phosphodiesterases"/>
    <property type="match status" value="2"/>
</dbReference>
<dbReference type="PROSITE" id="PS50007">
    <property type="entry name" value="PIPLC_X_DOMAIN"/>
    <property type="match status" value="2"/>
</dbReference>
<keyword evidence="8 11" id="KW-0443">Lipid metabolism</keyword>
<evidence type="ECO:0000256" key="1">
    <source>
        <dbReference type="ARBA" id="ARBA00001195"/>
    </source>
</evidence>
<dbReference type="GO" id="GO:0048015">
    <property type="term" value="P:phosphatidylinositol-mediated signaling"/>
    <property type="evidence" value="ECO:0007669"/>
    <property type="project" value="TreeGrafter"/>
</dbReference>
<dbReference type="SMART" id="SM00149">
    <property type="entry name" value="PLCYc"/>
    <property type="match status" value="2"/>
</dbReference>
<evidence type="ECO:0000256" key="2">
    <source>
        <dbReference type="ARBA" id="ARBA00001913"/>
    </source>
</evidence>
<dbReference type="Gene3D" id="3.20.20.190">
    <property type="entry name" value="Phosphatidylinositol (PI) phosphodiesterase"/>
    <property type="match status" value="2"/>
</dbReference>
<evidence type="ECO:0000259" key="13">
    <source>
        <dbReference type="PROSITE" id="PS50004"/>
    </source>
</evidence>
<dbReference type="InterPro" id="IPR000909">
    <property type="entry name" value="PLipase_C_PInositol-sp_X_dom"/>
</dbReference>
<comment type="catalytic activity">
    <reaction evidence="1 11">
        <text>a 1,2-diacyl-sn-glycero-3-phospho-(1D-myo-inositol-4,5-bisphosphate) + H2O = 1D-myo-inositol 1,4,5-trisphosphate + a 1,2-diacyl-sn-glycerol + H(+)</text>
        <dbReference type="Rhea" id="RHEA:33179"/>
        <dbReference type="ChEBI" id="CHEBI:15377"/>
        <dbReference type="ChEBI" id="CHEBI:15378"/>
        <dbReference type="ChEBI" id="CHEBI:17815"/>
        <dbReference type="ChEBI" id="CHEBI:58456"/>
        <dbReference type="ChEBI" id="CHEBI:203600"/>
        <dbReference type="EC" id="3.1.4.11"/>
    </reaction>
</comment>
<dbReference type="PANTHER" id="PTHR10336">
    <property type="entry name" value="PHOSPHOINOSITIDE-SPECIFIC PHOSPHOLIPASE C FAMILY PROTEIN"/>
    <property type="match status" value="1"/>
</dbReference>
<dbReference type="GO" id="GO:0005886">
    <property type="term" value="C:plasma membrane"/>
    <property type="evidence" value="ECO:0007669"/>
    <property type="project" value="UniProtKB-SubCell"/>
</dbReference>
<evidence type="ECO:0000256" key="12">
    <source>
        <dbReference type="SAM" id="MobiDB-lite"/>
    </source>
</evidence>
<dbReference type="InterPro" id="IPR035892">
    <property type="entry name" value="C2_domain_sf"/>
</dbReference>
<reference evidence="15 16" key="1">
    <citation type="submission" date="2019-04" db="EMBL/GenBank/DDBJ databases">
        <title>An improved genome assembly and genetic linkage map for asparagus bean, Vigna unguiculata ssp. sesquipedialis.</title>
        <authorList>
            <person name="Xia Q."/>
            <person name="Zhang R."/>
            <person name="Dong Y."/>
        </authorList>
    </citation>
    <scope>NUCLEOTIDE SEQUENCE [LARGE SCALE GENOMIC DNA]</scope>
    <source>
        <tissue evidence="15">Leaf</tissue>
    </source>
</reference>
<feature type="compositionally biased region" description="Basic and acidic residues" evidence="12">
    <location>
        <begin position="792"/>
        <end position="828"/>
    </location>
</feature>
<dbReference type="EMBL" id="CP039351">
    <property type="protein sequence ID" value="QCE01333.1"/>
    <property type="molecule type" value="Genomic_DNA"/>
</dbReference>
<dbReference type="Pfam" id="PF09279">
    <property type="entry name" value="EF-hand_like"/>
    <property type="match status" value="2"/>
</dbReference>
<keyword evidence="9" id="KW-0472">Membrane</keyword>
<dbReference type="EC" id="3.1.4.11" evidence="4 11"/>
<dbReference type="PRINTS" id="PR00390">
    <property type="entry name" value="PHPHLIPASEC"/>
</dbReference>
<evidence type="ECO:0000256" key="11">
    <source>
        <dbReference type="RuleBase" id="RU361133"/>
    </source>
</evidence>
<feature type="domain" description="C2" evidence="13">
    <location>
        <begin position="393"/>
        <end position="522"/>
    </location>
</feature>
<keyword evidence="10" id="KW-0807">Transducer</keyword>
<dbReference type="Pfam" id="PF00387">
    <property type="entry name" value="PI-PLC-Y"/>
    <property type="match status" value="2"/>
</dbReference>
<evidence type="ECO:0000313" key="16">
    <source>
        <dbReference type="Proteomes" id="UP000501690"/>
    </source>
</evidence>
<comment type="cofactor">
    <cofactor evidence="2">
        <name>Ca(2+)</name>
        <dbReference type="ChEBI" id="CHEBI:29108"/>
    </cofactor>
</comment>
<dbReference type="FunFam" id="1.10.238.10:FF:000289">
    <property type="entry name" value="Phosphoinositide phospholipase C"/>
    <property type="match status" value="1"/>
</dbReference>
<organism evidence="15 16">
    <name type="scientific">Vigna unguiculata</name>
    <name type="common">Cowpea</name>
    <dbReference type="NCBI Taxonomy" id="3917"/>
    <lineage>
        <taxon>Eukaryota</taxon>
        <taxon>Viridiplantae</taxon>
        <taxon>Streptophyta</taxon>
        <taxon>Embryophyta</taxon>
        <taxon>Tracheophyta</taxon>
        <taxon>Spermatophyta</taxon>
        <taxon>Magnoliopsida</taxon>
        <taxon>eudicotyledons</taxon>
        <taxon>Gunneridae</taxon>
        <taxon>Pentapetalae</taxon>
        <taxon>rosids</taxon>
        <taxon>fabids</taxon>
        <taxon>Fabales</taxon>
        <taxon>Fabaceae</taxon>
        <taxon>Papilionoideae</taxon>
        <taxon>50 kb inversion clade</taxon>
        <taxon>NPAAA clade</taxon>
        <taxon>indigoferoid/millettioid clade</taxon>
        <taxon>Phaseoleae</taxon>
        <taxon>Vigna</taxon>
    </lineage>
</organism>
<evidence type="ECO:0000256" key="10">
    <source>
        <dbReference type="ARBA" id="ARBA00023224"/>
    </source>
</evidence>
<feature type="domain" description="C2" evidence="13">
    <location>
        <begin position="990"/>
        <end position="1119"/>
    </location>
</feature>
<dbReference type="FunFam" id="3.20.20.190:FF:000010">
    <property type="entry name" value="Phosphoinositide phospholipase C"/>
    <property type="match status" value="1"/>
</dbReference>
<evidence type="ECO:0000256" key="6">
    <source>
        <dbReference type="ARBA" id="ARBA00022801"/>
    </source>
</evidence>
<dbReference type="CDD" id="cd00275">
    <property type="entry name" value="C2_PLC_like"/>
    <property type="match status" value="2"/>
</dbReference>
<dbReference type="InterPro" id="IPR015359">
    <property type="entry name" value="PLC_EF-hand-like"/>
</dbReference>
<evidence type="ECO:0000256" key="3">
    <source>
        <dbReference type="ARBA" id="ARBA00004202"/>
    </source>
</evidence>